<comment type="caution">
    <text evidence="2">The sequence shown here is derived from an EMBL/GenBank/DDBJ whole genome shotgun (WGS) entry which is preliminary data.</text>
</comment>
<gene>
    <name evidence="2" type="ORF">BG015_008037</name>
</gene>
<feature type="region of interest" description="Disordered" evidence="1">
    <location>
        <begin position="387"/>
        <end position="410"/>
    </location>
</feature>
<feature type="compositionally biased region" description="Low complexity" evidence="1">
    <location>
        <begin position="101"/>
        <end position="118"/>
    </location>
</feature>
<feature type="compositionally biased region" description="Low complexity" evidence="1">
    <location>
        <begin position="25"/>
        <end position="48"/>
    </location>
</feature>
<feature type="region of interest" description="Disordered" evidence="1">
    <location>
        <begin position="1"/>
        <end position="187"/>
    </location>
</feature>
<evidence type="ECO:0000313" key="2">
    <source>
        <dbReference type="EMBL" id="KAF9150160.1"/>
    </source>
</evidence>
<feature type="region of interest" description="Disordered" evidence="1">
    <location>
        <begin position="538"/>
        <end position="565"/>
    </location>
</feature>
<name>A0A9P5VAZ5_9FUNG</name>
<evidence type="ECO:0000313" key="3">
    <source>
        <dbReference type="Proteomes" id="UP000748756"/>
    </source>
</evidence>
<sequence length="1006" mass="109373">MPPKRRAAGSATTNNTPQEPPPLPQQQQQQQIATDVATIATSATAKATTRQRSSTPRAAKDPQTDAQEKRPVKKPRATAAKKAVPQTVPDAALGQDTSNATETINHTTTQGTTIGESTLPDSNTNTDTTFVHPTNIATMPAPTPIPAVSAAKLRRPFKARGPRGPYKPRKPKPTNTLPPPPPESGLKLLKTSNELAFKDTRPWHDYFQDRIPTYNRSTSLWDFPPPPPRVDVLAPEELNKMITDDYARMKPLPGDPDLRRSATKSATPDPTVDTNTHEQQASTPPCNNETDKERKGLNDTPAEHNSDSGSQSDDNNESDSDENEDSDDNHRSQSVTPGPTGDTDQVGNNKGVVDGKRRRKVKKHRIRIKYSFPAPVPPLEYPYLQSAFPYEKHPPPEQQATTQPDYGQHTQPLPDTWHRPQGGFAMEDLFSQEKLDYSIRMLRKQPIEANRLRMDLYYRRGFQLASKQVLDRARVAYYGKNDYTNKHYLQVPSLYNEIDEARLQSSQRSRDDINILRSLDVNGKLALRGYSLLRATPTAAHTEPPSLATTSTTTTTTATAPMSSGTRVVGGAFSSSSSVPPSAIPSVQNTNTNVDEASEALARDRLAYYEVNQFLGSMFSHRNLGGKVLGLSPRACTILRTLLSGLEKKLVSMGCALQRAELTRRLAEIDTFLSKRHREMIRARIRKGKAKRGQETEREGSQQPGAETSSPDSSLTSSSTPAPMSPATTGTGRAADPTSPTAVAVLERRFYPLWDCDPGEYYIRTATSNNPFTHVSALASAIDDPLDHAPTVGDVNPFLVAASSSSPSKPSQAGTSSGSTPAVDGRAMTPRMTTATTAESGLPFINNPLRIPDEMEPFWRVRNFLERMPLLSSLSSSASATTAPPASSTTVANRTSDIERLRQVQQDLSAPGPSTSTSSSLPLLSAPLMTTSAVDSGNSEIERLRQAQQVIAAGSLGVGMTPPYPSFSVASSSTLPSTTVASVMSMTSEIERLRLAQQELARTEGN</sequence>
<feature type="compositionally biased region" description="Polar residues" evidence="1">
    <location>
        <begin position="398"/>
        <end position="410"/>
    </location>
</feature>
<feature type="compositionally biased region" description="Basic and acidic residues" evidence="1">
    <location>
        <begin position="289"/>
        <end position="306"/>
    </location>
</feature>
<feature type="compositionally biased region" description="Low complexity" evidence="1">
    <location>
        <begin position="708"/>
        <end position="731"/>
    </location>
</feature>
<feature type="region of interest" description="Disordered" evidence="1">
    <location>
        <begin position="876"/>
        <end position="896"/>
    </location>
</feature>
<dbReference type="EMBL" id="JAAAUQ010000447">
    <property type="protein sequence ID" value="KAF9150160.1"/>
    <property type="molecule type" value="Genomic_DNA"/>
</dbReference>
<keyword evidence="3" id="KW-1185">Reference proteome</keyword>
<feature type="compositionally biased region" description="Polar residues" evidence="1">
    <location>
        <begin position="263"/>
        <end position="288"/>
    </location>
</feature>
<feature type="compositionally biased region" description="Polar residues" evidence="1">
    <location>
        <begin position="332"/>
        <end position="348"/>
    </location>
</feature>
<organism evidence="2 3">
    <name type="scientific">Linnemannia schmuckeri</name>
    <dbReference type="NCBI Taxonomy" id="64567"/>
    <lineage>
        <taxon>Eukaryota</taxon>
        <taxon>Fungi</taxon>
        <taxon>Fungi incertae sedis</taxon>
        <taxon>Mucoromycota</taxon>
        <taxon>Mortierellomycotina</taxon>
        <taxon>Mortierellomycetes</taxon>
        <taxon>Mortierellales</taxon>
        <taxon>Mortierellaceae</taxon>
        <taxon>Linnemannia</taxon>
    </lineage>
</organism>
<feature type="region of interest" description="Disordered" evidence="1">
    <location>
        <begin position="685"/>
        <end position="738"/>
    </location>
</feature>
<dbReference type="OrthoDB" id="2432997at2759"/>
<feature type="region of interest" description="Disordered" evidence="1">
    <location>
        <begin position="216"/>
        <end position="363"/>
    </location>
</feature>
<protein>
    <submittedName>
        <fullName evidence="2">Uncharacterized protein</fullName>
    </submittedName>
</protein>
<accession>A0A9P5VAZ5</accession>
<feature type="compositionally biased region" description="Basic and acidic residues" evidence="1">
    <location>
        <begin position="58"/>
        <end position="70"/>
    </location>
</feature>
<reference evidence="2" key="1">
    <citation type="journal article" date="2020" name="Fungal Divers.">
        <title>Resolving the Mortierellaceae phylogeny through synthesis of multi-gene phylogenetics and phylogenomics.</title>
        <authorList>
            <person name="Vandepol N."/>
            <person name="Liber J."/>
            <person name="Desiro A."/>
            <person name="Na H."/>
            <person name="Kennedy M."/>
            <person name="Barry K."/>
            <person name="Grigoriev I.V."/>
            <person name="Miller A.N."/>
            <person name="O'Donnell K."/>
            <person name="Stajich J.E."/>
            <person name="Bonito G."/>
        </authorList>
    </citation>
    <scope>NUCLEOTIDE SEQUENCE</scope>
    <source>
        <strain evidence="2">NRRL 6426</strain>
    </source>
</reference>
<feature type="compositionally biased region" description="Basic and acidic residues" evidence="1">
    <location>
        <begin position="237"/>
        <end position="248"/>
    </location>
</feature>
<dbReference type="Proteomes" id="UP000748756">
    <property type="component" value="Unassembled WGS sequence"/>
</dbReference>
<dbReference type="AlphaFoldDB" id="A0A9P5VAZ5"/>
<feature type="compositionally biased region" description="Low complexity" evidence="1">
    <location>
        <begin position="876"/>
        <end position="890"/>
    </location>
</feature>
<evidence type="ECO:0000256" key="1">
    <source>
        <dbReference type="SAM" id="MobiDB-lite"/>
    </source>
</evidence>
<feature type="compositionally biased region" description="Acidic residues" evidence="1">
    <location>
        <begin position="314"/>
        <end position="327"/>
    </location>
</feature>
<feature type="compositionally biased region" description="Low complexity" evidence="1">
    <location>
        <begin position="542"/>
        <end position="565"/>
    </location>
</feature>
<feature type="compositionally biased region" description="Basic residues" evidence="1">
    <location>
        <begin position="152"/>
        <end position="172"/>
    </location>
</feature>
<feature type="region of interest" description="Disordered" evidence="1">
    <location>
        <begin position="802"/>
        <end position="828"/>
    </location>
</feature>
<feature type="compositionally biased region" description="Low complexity" evidence="1">
    <location>
        <begin position="802"/>
        <end position="817"/>
    </location>
</feature>
<proteinExistence type="predicted"/>
<feature type="compositionally biased region" description="Polar residues" evidence="1">
    <location>
        <begin position="119"/>
        <end position="132"/>
    </location>
</feature>